<protein>
    <submittedName>
        <fullName evidence="2">Uncharacterized protein</fullName>
    </submittedName>
</protein>
<evidence type="ECO:0000313" key="1">
    <source>
        <dbReference type="EMBL" id="RXI03500.1"/>
    </source>
</evidence>
<reference evidence="2 3" key="1">
    <citation type="submission" date="2018-10" db="EMBL/GenBank/DDBJ databases">
        <title>A high-quality apple genome assembly.</title>
        <authorList>
            <person name="Hu J."/>
        </authorList>
    </citation>
    <scope>NUCLEOTIDE SEQUENCE [LARGE SCALE GENOMIC DNA]</scope>
    <source>
        <strain evidence="3">cv. HFTH1</strain>
        <tissue evidence="2">Young leaf</tissue>
    </source>
</reference>
<keyword evidence="3" id="KW-1185">Reference proteome</keyword>
<evidence type="ECO:0000313" key="2">
    <source>
        <dbReference type="EMBL" id="RXI03501.1"/>
    </source>
</evidence>
<accession>A0A498K7L6</accession>
<evidence type="ECO:0000313" key="3">
    <source>
        <dbReference type="Proteomes" id="UP000290289"/>
    </source>
</evidence>
<proteinExistence type="predicted"/>
<comment type="caution">
    <text evidence="2">The sequence shown here is derived from an EMBL/GenBank/DDBJ whole genome shotgun (WGS) entry which is preliminary data.</text>
</comment>
<dbReference type="SUPFAM" id="SSF69593">
    <property type="entry name" value="Glycerol-3-phosphate (1)-acyltransferase"/>
    <property type="match status" value="1"/>
</dbReference>
<sequence length="73" mass="7900">MRLTRTGSVGIAKKQGFVLLALQTGLPTVPMVLTGTHRAWRKGSLHVPPASLSVKFLPPIRTDGWTADKIDAH</sequence>
<name>A0A498K7L6_MALDO</name>
<organism evidence="2 3">
    <name type="scientific">Malus domestica</name>
    <name type="common">Apple</name>
    <name type="synonym">Pyrus malus</name>
    <dbReference type="NCBI Taxonomy" id="3750"/>
    <lineage>
        <taxon>Eukaryota</taxon>
        <taxon>Viridiplantae</taxon>
        <taxon>Streptophyta</taxon>
        <taxon>Embryophyta</taxon>
        <taxon>Tracheophyta</taxon>
        <taxon>Spermatophyta</taxon>
        <taxon>Magnoliopsida</taxon>
        <taxon>eudicotyledons</taxon>
        <taxon>Gunneridae</taxon>
        <taxon>Pentapetalae</taxon>
        <taxon>rosids</taxon>
        <taxon>fabids</taxon>
        <taxon>Rosales</taxon>
        <taxon>Rosaceae</taxon>
        <taxon>Amygdaloideae</taxon>
        <taxon>Maleae</taxon>
        <taxon>Malus</taxon>
    </lineage>
</organism>
<gene>
    <name evidence="1" type="ORF">DVH24_004152</name>
    <name evidence="2" type="ORF">DVH24_004153</name>
</gene>
<dbReference type="EMBL" id="RDQH01000329">
    <property type="protein sequence ID" value="RXI03500.1"/>
    <property type="molecule type" value="Genomic_DNA"/>
</dbReference>
<dbReference type="EMBL" id="RDQH01000329">
    <property type="protein sequence ID" value="RXI03501.1"/>
    <property type="molecule type" value="Genomic_DNA"/>
</dbReference>
<dbReference type="STRING" id="3750.A0A498K7L6"/>
<dbReference type="AlphaFoldDB" id="A0A498K7L6"/>
<dbReference type="Proteomes" id="UP000290289">
    <property type="component" value="Chromosome 3"/>
</dbReference>